<dbReference type="OrthoDB" id="4485682at2759"/>
<name>A0A9P9DSG2_9HYPO</name>
<gene>
    <name evidence="2" type="ORF">EDB81DRAFT_698936</name>
</gene>
<dbReference type="PANTHER" id="PTHR37535">
    <property type="entry name" value="FLUG DOMAIN PROTEIN"/>
    <property type="match status" value="1"/>
</dbReference>
<feature type="compositionally biased region" description="Basic and acidic residues" evidence="1">
    <location>
        <begin position="1"/>
        <end position="23"/>
    </location>
</feature>
<dbReference type="PANTHER" id="PTHR37535:SF4">
    <property type="entry name" value="FLUG DOMAIN-CONTAINING PROTEIN"/>
    <property type="match status" value="1"/>
</dbReference>
<dbReference type="AlphaFoldDB" id="A0A9P9DSG2"/>
<evidence type="ECO:0000256" key="1">
    <source>
        <dbReference type="SAM" id="MobiDB-lite"/>
    </source>
</evidence>
<evidence type="ECO:0000313" key="2">
    <source>
        <dbReference type="EMBL" id="KAH7124543.1"/>
    </source>
</evidence>
<reference evidence="2" key="1">
    <citation type="journal article" date="2021" name="Nat. Commun.">
        <title>Genetic determinants of endophytism in the Arabidopsis root mycobiome.</title>
        <authorList>
            <person name="Mesny F."/>
            <person name="Miyauchi S."/>
            <person name="Thiergart T."/>
            <person name="Pickel B."/>
            <person name="Atanasova L."/>
            <person name="Karlsson M."/>
            <person name="Huettel B."/>
            <person name="Barry K.W."/>
            <person name="Haridas S."/>
            <person name="Chen C."/>
            <person name="Bauer D."/>
            <person name="Andreopoulos W."/>
            <person name="Pangilinan J."/>
            <person name="LaButti K."/>
            <person name="Riley R."/>
            <person name="Lipzen A."/>
            <person name="Clum A."/>
            <person name="Drula E."/>
            <person name="Henrissat B."/>
            <person name="Kohler A."/>
            <person name="Grigoriev I.V."/>
            <person name="Martin F.M."/>
            <person name="Hacquard S."/>
        </authorList>
    </citation>
    <scope>NUCLEOTIDE SEQUENCE</scope>
    <source>
        <strain evidence="2">MPI-CAGE-AT-0147</strain>
    </source>
</reference>
<dbReference type="Pfam" id="PF11917">
    <property type="entry name" value="DUF3435"/>
    <property type="match status" value="1"/>
</dbReference>
<dbReference type="InterPro" id="IPR021842">
    <property type="entry name" value="DUF3435"/>
</dbReference>
<dbReference type="EMBL" id="JAGMUV010000021">
    <property type="protein sequence ID" value="KAH7124543.1"/>
    <property type="molecule type" value="Genomic_DNA"/>
</dbReference>
<organism evidence="2 3">
    <name type="scientific">Dactylonectria macrodidyma</name>
    <dbReference type="NCBI Taxonomy" id="307937"/>
    <lineage>
        <taxon>Eukaryota</taxon>
        <taxon>Fungi</taxon>
        <taxon>Dikarya</taxon>
        <taxon>Ascomycota</taxon>
        <taxon>Pezizomycotina</taxon>
        <taxon>Sordariomycetes</taxon>
        <taxon>Hypocreomycetidae</taxon>
        <taxon>Hypocreales</taxon>
        <taxon>Nectriaceae</taxon>
        <taxon>Dactylonectria</taxon>
    </lineage>
</organism>
<comment type="caution">
    <text evidence="2">The sequence shown here is derived from an EMBL/GenBank/DDBJ whole genome shotgun (WGS) entry which is preliminary data.</text>
</comment>
<accession>A0A9P9DSG2</accession>
<feature type="region of interest" description="Disordered" evidence="1">
    <location>
        <begin position="1"/>
        <end position="43"/>
    </location>
</feature>
<evidence type="ECO:0000313" key="3">
    <source>
        <dbReference type="Proteomes" id="UP000738349"/>
    </source>
</evidence>
<sequence>MLASKLSEDIGRQSLDSGHEKRWTPRFARRGARNAANGDAPDSVRDQFMRHDLRFVTFHQTYLNEIVNFDIQNAFLEEEKKTQLFRMFAYVSLTRDPRATADMVPPEVWDNVEPDPEIVELEEERARLKQGNYRIEGCEPEQQIRRLTNKIRTKRAQREKRIVREYREDYFYHRPTWDIERQASGEEEDDEGELVEPVIDLAIPERARLAEILCNQSADWTEEEAYRRRIEVIDLMVALCDKRETVKRDRIRLRTKANPPVKSESPEPEAKFEPNPDPFPLLMQATQCPDCVGNTRLTLEERAFTYCRPTVMNDHFDDQHLARRKQAEQSGETIRYEHPKCKNVRLQHLDHFQSHVQRVHSVTLRTSSQVKQRRQRKVRRRQIVRGKRPQ</sequence>
<dbReference type="Proteomes" id="UP000738349">
    <property type="component" value="Unassembled WGS sequence"/>
</dbReference>
<keyword evidence="3" id="KW-1185">Reference proteome</keyword>
<feature type="region of interest" description="Disordered" evidence="1">
    <location>
        <begin position="363"/>
        <end position="390"/>
    </location>
</feature>
<proteinExistence type="predicted"/>
<protein>
    <submittedName>
        <fullName evidence="2">FluG domain-containing protein</fullName>
    </submittedName>
</protein>
<feature type="compositionally biased region" description="Basic residues" evidence="1">
    <location>
        <begin position="371"/>
        <end position="390"/>
    </location>
</feature>